<dbReference type="Gene3D" id="2.40.30.170">
    <property type="match status" value="1"/>
</dbReference>
<evidence type="ECO:0000256" key="2">
    <source>
        <dbReference type="SAM" id="Coils"/>
    </source>
</evidence>
<dbReference type="Gene3D" id="1.10.287.470">
    <property type="entry name" value="Helix hairpin bin"/>
    <property type="match status" value="1"/>
</dbReference>
<dbReference type="Gene3D" id="2.40.50.100">
    <property type="match status" value="1"/>
</dbReference>
<feature type="coiled-coil region" evidence="2">
    <location>
        <begin position="99"/>
        <end position="150"/>
    </location>
</feature>
<feature type="domain" description="Multidrug resistance protein MdtA-like barrel-sandwich hybrid" evidence="4">
    <location>
        <begin position="58"/>
        <end position="209"/>
    </location>
</feature>
<dbReference type="InterPro" id="IPR058625">
    <property type="entry name" value="MdtA-like_BSH"/>
</dbReference>
<sequence length="388" mass="43217">MKKYWLFLILVLFLGACGQQEKEPHQSAPRKIKATLLTVSPKVVPNVRVFPGTVRAVNQISLSSKISGYVKAVHVKEGDVVKPGSPIITLDDAPIRAQIKALKEAYKATTREKEAVRARLSYAEANYRRFKNLLAEKAATKEEFDRVTAEYKALLAREKALAAKEKEILARLKEVKSILPYTQIKSPTEGLVARRLADKGSFVNAGTPLVFIDDLSGGFEFRVELDEAFLGKIRPGQKFKIRFPAVELVEEAPVKEIVAHIDPQSRTFLVKLALPKNKGFRSGLYGELYFPVSRKEAVLIPWRAVVLRGELTGVMVVEKDGLARFRVVRLGRSYQKEGPEAFFPTTTPLTREKAKAEGLWAEVLAGLEAGEKIVISPLNLVRDGDRVI</sequence>
<dbReference type="GO" id="GO:1990281">
    <property type="term" value="C:efflux pump complex"/>
    <property type="evidence" value="ECO:0007669"/>
    <property type="project" value="TreeGrafter"/>
</dbReference>
<keyword evidence="3" id="KW-0732">Signal</keyword>
<dbReference type="AlphaFoldDB" id="A0A7V5U2C1"/>
<name>A0A7V5U2C1_9BACT</name>
<evidence type="ECO:0000259" key="5">
    <source>
        <dbReference type="Pfam" id="PF25954"/>
    </source>
</evidence>
<evidence type="ECO:0000256" key="1">
    <source>
        <dbReference type="ARBA" id="ARBA00009477"/>
    </source>
</evidence>
<dbReference type="NCBIfam" id="TIGR01730">
    <property type="entry name" value="RND_mfp"/>
    <property type="match status" value="1"/>
</dbReference>
<comment type="caution">
    <text evidence="6">The sequence shown here is derived from an EMBL/GenBank/DDBJ whole genome shotgun (WGS) entry which is preliminary data.</text>
</comment>
<evidence type="ECO:0000313" key="6">
    <source>
        <dbReference type="EMBL" id="HHI96796.1"/>
    </source>
</evidence>
<dbReference type="PANTHER" id="PTHR30469">
    <property type="entry name" value="MULTIDRUG RESISTANCE PROTEIN MDTA"/>
    <property type="match status" value="1"/>
</dbReference>
<dbReference type="InterPro" id="IPR058792">
    <property type="entry name" value="Beta-barrel_RND_2"/>
</dbReference>
<feature type="chain" id="PRO_5030677784" evidence="3">
    <location>
        <begin position="19"/>
        <end position="388"/>
    </location>
</feature>
<evidence type="ECO:0000259" key="4">
    <source>
        <dbReference type="Pfam" id="PF25917"/>
    </source>
</evidence>
<dbReference type="Gene3D" id="2.40.420.20">
    <property type="match status" value="1"/>
</dbReference>
<dbReference type="Pfam" id="PF25954">
    <property type="entry name" value="Beta-barrel_RND_2"/>
    <property type="match status" value="1"/>
</dbReference>
<accession>A0A7V5U2C1</accession>
<reference evidence="6" key="1">
    <citation type="journal article" date="2020" name="mSystems">
        <title>Genome- and Community-Level Interaction Insights into Carbon Utilization and Element Cycling Functions of Hydrothermarchaeota in Hydrothermal Sediment.</title>
        <authorList>
            <person name="Zhou Z."/>
            <person name="Liu Y."/>
            <person name="Xu W."/>
            <person name="Pan J."/>
            <person name="Luo Z.H."/>
            <person name="Li M."/>
        </authorList>
    </citation>
    <scope>NUCLEOTIDE SEQUENCE [LARGE SCALE GENOMIC DNA]</scope>
    <source>
        <strain evidence="6">HyVt-533</strain>
    </source>
</reference>
<gene>
    <name evidence="6" type="ORF">ENJ96_02995</name>
</gene>
<dbReference type="PANTHER" id="PTHR30469:SF15">
    <property type="entry name" value="HLYD FAMILY OF SECRETION PROTEINS"/>
    <property type="match status" value="1"/>
</dbReference>
<proteinExistence type="inferred from homology"/>
<keyword evidence="2" id="KW-0175">Coiled coil</keyword>
<dbReference type="InterPro" id="IPR006143">
    <property type="entry name" value="RND_pump_MFP"/>
</dbReference>
<evidence type="ECO:0000256" key="3">
    <source>
        <dbReference type="SAM" id="SignalP"/>
    </source>
</evidence>
<dbReference type="SUPFAM" id="SSF111369">
    <property type="entry name" value="HlyD-like secretion proteins"/>
    <property type="match status" value="1"/>
</dbReference>
<feature type="signal peptide" evidence="3">
    <location>
        <begin position="1"/>
        <end position="18"/>
    </location>
</feature>
<dbReference type="Pfam" id="PF25917">
    <property type="entry name" value="BSH_RND"/>
    <property type="match status" value="1"/>
</dbReference>
<dbReference type="Proteomes" id="UP000886101">
    <property type="component" value="Unassembled WGS sequence"/>
</dbReference>
<dbReference type="PROSITE" id="PS51257">
    <property type="entry name" value="PROKAR_LIPOPROTEIN"/>
    <property type="match status" value="1"/>
</dbReference>
<feature type="domain" description="CusB-like beta-barrel" evidence="5">
    <location>
        <begin position="223"/>
        <end position="287"/>
    </location>
</feature>
<protein>
    <submittedName>
        <fullName evidence="6">Efflux RND transporter periplasmic adaptor subunit</fullName>
    </submittedName>
</protein>
<comment type="similarity">
    <text evidence="1">Belongs to the membrane fusion protein (MFP) (TC 8.A.1) family.</text>
</comment>
<dbReference type="GO" id="GO:0015562">
    <property type="term" value="F:efflux transmembrane transporter activity"/>
    <property type="evidence" value="ECO:0007669"/>
    <property type="project" value="TreeGrafter"/>
</dbReference>
<organism evidence="6">
    <name type="scientific">Thermodesulfatator atlanticus</name>
    <dbReference type="NCBI Taxonomy" id="501497"/>
    <lineage>
        <taxon>Bacteria</taxon>
        <taxon>Pseudomonadati</taxon>
        <taxon>Thermodesulfobacteriota</taxon>
        <taxon>Thermodesulfobacteria</taxon>
        <taxon>Thermodesulfobacteriales</taxon>
        <taxon>Thermodesulfatatoraceae</taxon>
        <taxon>Thermodesulfatator</taxon>
    </lineage>
</organism>
<dbReference type="EMBL" id="DROK01000088">
    <property type="protein sequence ID" value="HHI96796.1"/>
    <property type="molecule type" value="Genomic_DNA"/>
</dbReference>